<dbReference type="InterPro" id="IPR000719">
    <property type="entry name" value="Prot_kinase_dom"/>
</dbReference>
<accession>A0A401SC84</accession>
<dbReference type="EMBL" id="BEZZ01000188">
    <property type="protein sequence ID" value="GCC28019.1"/>
    <property type="molecule type" value="Genomic_DNA"/>
</dbReference>
<dbReference type="PROSITE" id="PS00107">
    <property type="entry name" value="PROTEIN_KINASE_ATP"/>
    <property type="match status" value="1"/>
</dbReference>
<dbReference type="OMA" id="LAFRYHP"/>
<evidence type="ECO:0000256" key="5">
    <source>
        <dbReference type="SAM" id="MobiDB-lite"/>
    </source>
</evidence>
<dbReference type="Gene3D" id="1.10.510.10">
    <property type="entry name" value="Transferase(Phosphotransferase) domain 1"/>
    <property type="match status" value="1"/>
</dbReference>
<dbReference type="SMART" id="SM00220">
    <property type="entry name" value="S_TKc"/>
    <property type="match status" value="1"/>
</dbReference>
<name>A0A401SC84_CHIPU</name>
<feature type="transmembrane region" description="Helical" evidence="6">
    <location>
        <begin position="484"/>
        <end position="504"/>
    </location>
</feature>
<evidence type="ECO:0000256" key="1">
    <source>
        <dbReference type="ARBA" id="ARBA00012513"/>
    </source>
</evidence>
<keyword evidence="6" id="KW-0472">Membrane</keyword>
<organism evidence="8 9">
    <name type="scientific">Chiloscyllium punctatum</name>
    <name type="common">Brownbanded bambooshark</name>
    <name type="synonym">Hemiscyllium punctatum</name>
    <dbReference type="NCBI Taxonomy" id="137246"/>
    <lineage>
        <taxon>Eukaryota</taxon>
        <taxon>Metazoa</taxon>
        <taxon>Chordata</taxon>
        <taxon>Craniata</taxon>
        <taxon>Vertebrata</taxon>
        <taxon>Chondrichthyes</taxon>
        <taxon>Elasmobranchii</taxon>
        <taxon>Galeomorphii</taxon>
        <taxon>Galeoidea</taxon>
        <taxon>Orectolobiformes</taxon>
        <taxon>Hemiscylliidae</taxon>
        <taxon>Chiloscyllium</taxon>
    </lineage>
</organism>
<feature type="compositionally biased region" description="Basic and acidic residues" evidence="5">
    <location>
        <begin position="364"/>
        <end position="382"/>
    </location>
</feature>
<dbReference type="Proteomes" id="UP000287033">
    <property type="component" value="Unassembled WGS sequence"/>
</dbReference>
<dbReference type="Pfam" id="PF00069">
    <property type="entry name" value="Pkinase"/>
    <property type="match status" value="1"/>
</dbReference>
<dbReference type="CDD" id="cd14015">
    <property type="entry name" value="STKc_VRK"/>
    <property type="match status" value="1"/>
</dbReference>
<keyword evidence="6" id="KW-0812">Transmembrane</keyword>
<dbReference type="InterPro" id="IPR017441">
    <property type="entry name" value="Protein_kinase_ATP_BS"/>
</dbReference>
<dbReference type="PROSITE" id="PS00108">
    <property type="entry name" value="PROTEIN_KINASE_ST"/>
    <property type="match status" value="1"/>
</dbReference>
<evidence type="ECO:0000256" key="4">
    <source>
        <dbReference type="PROSITE-ProRule" id="PRU10141"/>
    </source>
</evidence>
<reference evidence="8 9" key="1">
    <citation type="journal article" date="2018" name="Nat. Ecol. Evol.">
        <title>Shark genomes provide insights into elasmobranch evolution and the origin of vertebrates.</title>
        <authorList>
            <person name="Hara Y"/>
            <person name="Yamaguchi K"/>
            <person name="Onimaru K"/>
            <person name="Kadota M"/>
            <person name="Koyanagi M"/>
            <person name="Keeley SD"/>
            <person name="Tatsumi K"/>
            <person name="Tanaka K"/>
            <person name="Motone F"/>
            <person name="Kageyama Y"/>
            <person name="Nozu R"/>
            <person name="Adachi N"/>
            <person name="Nishimura O"/>
            <person name="Nakagawa R"/>
            <person name="Tanegashima C"/>
            <person name="Kiyatake I"/>
            <person name="Matsumoto R"/>
            <person name="Murakumo K"/>
            <person name="Nishida K"/>
            <person name="Terakita A"/>
            <person name="Kuratani S"/>
            <person name="Sato K"/>
            <person name="Hyodo S Kuraku.S."/>
        </authorList>
    </citation>
    <scope>NUCLEOTIDE SEQUENCE [LARGE SCALE GENOMIC DNA]</scope>
</reference>
<sequence>MVRIGLMPPKGNMRKKLPDPLPEGFILMDFEKKHWKLGKVIGNGGFGLIHLASPATKDNVGDDAMYVVKIEHQDNGPLFTELKFYQRAAKSEHIKKWMKDHQLSFLGIPAYWGSGLVEHNGKSYRFMVLDRLGVDLQKVLEASGNQLSKTTVLLIGSQLLEILEFIHEHEYIHGDIKSANLLLGFRNHKEIYLADYGLAFRYHPNGAHKQYKEDPKKGHNGTIEFTSIDAHKGVAPSRRGDLEILGYCMLQWLCGKLPWEQSLKDPVAVQEAKIKFMENLPTSVHQCFPSGSESSEIINYFSYVSTLKYEEKPQYQKLRKILLNSRYKCMDSQFLFDTENFKNVPSNHKIQNAAVTRHKTRRQTQHEPKSAKEKSNTPRNVEHAASLKLRDRKAEVTMTVQNKPKMTGSFESSVSPQVKVRKPEVTMTVQNKARIIGPTELPRGPQLTYSKPEVTMTVQKETRVTEPTVPSSMFQDQIQIKSDVLLYGFAVLVLIVSIILVIMFL</sequence>
<evidence type="ECO:0000256" key="3">
    <source>
        <dbReference type="ARBA" id="ARBA00022840"/>
    </source>
</evidence>
<keyword evidence="9" id="KW-1185">Reference proteome</keyword>
<comment type="caution">
    <text evidence="8">The sequence shown here is derived from an EMBL/GenBank/DDBJ whole genome shotgun (WGS) entry which is preliminary data.</text>
</comment>
<feature type="region of interest" description="Disordered" evidence="5">
    <location>
        <begin position="351"/>
        <end position="384"/>
    </location>
</feature>
<dbReference type="STRING" id="137246.A0A401SC84"/>
<evidence type="ECO:0000313" key="9">
    <source>
        <dbReference type="Proteomes" id="UP000287033"/>
    </source>
</evidence>
<dbReference type="InterPro" id="IPR050235">
    <property type="entry name" value="CK1_Ser-Thr_kinase"/>
</dbReference>
<keyword evidence="3 4" id="KW-0067">ATP-binding</keyword>
<dbReference type="EC" id="2.7.11.1" evidence="1"/>
<dbReference type="AlphaFoldDB" id="A0A401SC84"/>
<keyword evidence="2 4" id="KW-0547">Nucleotide-binding</keyword>
<feature type="domain" description="Protein kinase" evidence="7">
    <location>
        <begin position="35"/>
        <end position="335"/>
    </location>
</feature>
<evidence type="ECO:0000256" key="6">
    <source>
        <dbReference type="SAM" id="Phobius"/>
    </source>
</evidence>
<dbReference type="SUPFAM" id="SSF56112">
    <property type="entry name" value="Protein kinase-like (PK-like)"/>
    <property type="match status" value="1"/>
</dbReference>
<evidence type="ECO:0000256" key="2">
    <source>
        <dbReference type="ARBA" id="ARBA00022741"/>
    </source>
</evidence>
<dbReference type="OrthoDB" id="2687620at2759"/>
<dbReference type="PANTHER" id="PTHR11909">
    <property type="entry name" value="CASEIN KINASE-RELATED"/>
    <property type="match status" value="1"/>
</dbReference>
<feature type="binding site" evidence="4">
    <location>
        <position position="69"/>
    </location>
    <ligand>
        <name>ATP</name>
        <dbReference type="ChEBI" id="CHEBI:30616"/>
    </ligand>
</feature>
<gene>
    <name evidence="8" type="ORF">chiPu_0006445</name>
</gene>
<dbReference type="InterPro" id="IPR008271">
    <property type="entry name" value="Ser/Thr_kinase_AS"/>
</dbReference>
<evidence type="ECO:0000259" key="7">
    <source>
        <dbReference type="PROSITE" id="PS50011"/>
    </source>
</evidence>
<dbReference type="InterPro" id="IPR011009">
    <property type="entry name" value="Kinase-like_dom_sf"/>
</dbReference>
<dbReference type="GO" id="GO:0004674">
    <property type="term" value="F:protein serine/threonine kinase activity"/>
    <property type="evidence" value="ECO:0007669"/>
    <property type="project" value="UniProtKB-EC"/>
</dbReference>
<protein>
    <recommendedName>
        <fullName evidence="1">non-specific serine/threonine protein kinase</fullName>
        <ecNumber evidence="1">2.7.11.1</ecNumber>
    </recommendedName>
</protein>
<dbReference type="GO" id="GO:0005524">
    <property type="term" value="F:ATP binding"/>
    <property type="evidence" value="ECO:0007669"/>
    <property type="project" value="UniProtKB-UniRule"/>
</dbReference>
<dbReference type="PROSITE" id="PS50011">
    <property type="entry name" value="PROTEIN_KINASE_DOM"/>
    <property type="match status" value="1"/>
</dbReference>
<keyword evidence="6" id="KW-1133">Transmembrane helix</keyword>
<evidence type="ECO:0000313" key="8">
    <source>
        <dbReference type="EMBL" id="GCC28019.1"/>
    </source>
</evidence>
<proteinExistence type="predicted"/>